<evidence type="ECO:0000313" key="1">
    <source>
        <dbReference type="EMBL" id="CAB3746432.1"/>
    </source>
</evidence>
<proteinExistence type="predicted"/>
<accession>A0A6J5CZP3</accession>
<keyword evidence="2" id="KW-1185">Reference proteome</keyword>
<evidence type="ECO:0000313" key="2">
    <source>
        <dbReference type="Proteomes" id="UP000494363"/>
    </source>
</evidence>
<protein>
    <submittedName>
        <fullName evidence="1">Uncharacterized protein</fullName>
    </submittedName>
</protein>
<reference evidence="1 2" key="1">
    <citation type="submission" date="2020-04" db="EMBL/GenBank/DDBJ databases">
        <authorList>
            <person name="De Canck E."/>
        </authorList>
    </citation>
    <scope>NUCLEOTIDE SEQUENCE [LARGE SCALE GENOMIC DNA]</scope>
    <source>
        <strain evidence="1 2">LMG 29542</strain>
    </source>
</reference>
<gene>
    <name evidence="1" type="ORF">LMG29542_00209</name>
</gene>
<name>A0A6J5CZP3_9BURK</name>
<sequence>MIIESIRQEVVKHLSTTEQLQFAVAAEWDAAQIEAVFGSGSVVARVKALVDGGQLATHGTAEVFGVPSLVKAIEDGRSGKPRLALQHLHGGRAADKQRIEAMRVGKAAVPAATTANNSALYSPTQAAGVLLPPVTVSLIQLLSRGGAANLPPNTRLLTQTALLTAAEVAEGAAIPAAAPDIDFRLTTTNRKFALIVAFTAEMMHAGNFDNPVQEYVEQQLTDAASNATDLFFVNLMLSEGTDAGADVVAAMRQFEGDLRSAVWIANPDVLTTLQDAANPNVGPAGGTYRTLPALPTMAAPDNTLFLVDRKRVAVFDGPMLIDSTIQADIVMDTAPGSENSAPVSMFQKNLKALKVTKYADAKLLTKPLVITLS</sequence>
<dbReference type="SUPFAM" id="SSF56563">
    <property type="entry name" value="Major capsid protein gp5"/>
    <property type="match status" value="1"/>
</dbReference>
<dbReference type="AlphaFoldDB" id="A0A6J5CZP3"/>
<dbReference type="EMBL" id="CADIKH010000001">
    <property type="protein sequence ID" value="CAB3746432.1"/>
    <property type="molecule type" value="Genomic_DNA"/>
</dbReference>
<organism evidence="1 2">
    <name type="scientific">Paraburkholderia humisilvae</name>
    <dbReference type="NCBI Taxonomy" id="627669"/>
    <lineage>
        <taxon>Bacteria</taxon>
        <taxon>Pseudomonadati</taxon>
        <taxon>Pseudomonadota</taxon>
        <taxon>Betaproteobacteria</taxon>
        <taxon>Burkholderiales</taxon>
        <taxon>Burkholderiaceae</taxon>
        <taxon>Paraburkholderia</taxon>
    </lineage>
</organism>
<dbReference type="Proteomes" id="UP000494363">
    <property type="component" value="Unassembled WGS sequence"/>
</dbReference>
<dbReference type="RefSeq" id="WP_175224271.1">
    <property type="nucleotide sequence ID" value="NZ_CADIKH010000001.1"/>
</dbReference>